<feature type="transmembrane region" description="Helical" evidence="1">
    <location>
        <begin position="12"/>
        <end position="37"/>
    </location>
</feature>
<comment type="caution">
    <text evidence="2">The sequence shown here is derived from an EMBL/GenBank/DDBJ whole genome shotgun (WGS) entry which is preliminary data.</text>
</comment>
<organism evidence="2 3">
    <name type="scientific">Candidatus Fervidibacter sacchari</name>
    <dbReference type="NCBI Taxonomy" id="1448929"/>
    <lineage>
        <taxon>Bacteria</taxon>
        <taxon>Candidatus Fervidibacterota</taxon>
        <taxon>Candidatus Fervidibacter</taxon>
    </lineage>
</organism>
<evidence type="ECO:0000256" key="1">
    <source>
        <dbReference type="SAM" id="Phobius"/>
    </source>
</evidence>
<keyword evidence="3" id="KW-1185">Reference proteome</keyword>
<keyword evidence="1" id="KW-1133">Transmembrane helix</keyword>
<name>A0ABT2EQT5_9BACT</name>
<protein>
    <submittedName>
        <fullName evidence="2">Flp pilus assembly pilin Flp</fullName>
    </submittedName>
</protein>
<gene>
    <name evidence="2" type="ORF">M2350_002700</name>
</gene>
<sequence length="46" mass="5126">MRRGQTITEYLFLLSLIAIGAILALTVFGNGLGFRYANILNRLPFP</sequence>
<dbReference type="RefSeq" id="WP_259098840.1">
    <property type="nucleotide sequence ID" value="NZ_CP130454.1"/>
</dbReference>
<accession>A0ABT2EQT5</accession>
<evidence type="ECO:0000313" key="3">
    <source>
        <dbReference type="Proteomes" id="UP001204798"/>
    </source>
</evidence>
<keyword evidence="1" id="KW-0472">Membrane</keyword>
<reference evidence="2 3" key="1">
    <citation type="submission" date="2022-08" db="EMBL/GenBank/DDBJ databases">
        <title>Bacterial and archaeal communities from various locations to study Microbial Dark Matter (Phase II).</title>
        <authorList>
            <person name="Stepanauskas R."/>
        </authorList>
    </citation>
    <scope>NUCLEOTIDE SEQUENCE [LARGE SCALE GENOMIC DNA]</scope>
    <source>
        <strain evidence="2 3">PD1</strain>
    </source>
</reference>
<dbReference type="EMBL" id="JANUCP010000005">
    <property type="protein sequence ID" value="MCS3920271.1"/>
    <property type="molecule type" value="Genomic_DNA"/>
</dbReference>
<keyword evidence="1" id="KW-0812">Transmembrane</keyword>
<dbReference type="Proteomes" id="UP001204798">
    <property type="component" value="Unassembled WGS sequence"/>
</dbReference>
<evidence type="ECO:0000313" key="2">
    <source>
        <dbReference type="EMBL" id="MCS3920271.1"/>
    </source>
</evidence>
<proteinExistence type="predicted"/>